<name>A0A4V2PRJ4_9GAMM</name>
<protein>
    <submittedName>
        <fullName evidence="4">FHA domain protein</fullName>
    </submittedName>
</protein>
<evidence type="ECO:0000259" key="2">
    <source>
        <dbReference type="Pfam" id="PF00498"/>
    </source>
</evidence>
<accession>A0A4V2PRJ4</accession>
<dbReference type="InterPro" id="IPR008984">
    <property type="entry name" value="SMAD_FHA_dom_sf"/>
</dbReference>
<dbReference type="InterPro" id="IPR046883">
    <property type="entry name" value="T6SS_FHA_C"/>
</dbReference>
<feature type="domain" description="FHA" evidence="2">
    <location>
        <begin position="35"/>
        <end position="102"/>
    </location>
</feature>
<dbReference type="Gene3D" id="2.60.200.20">
    <property type="match status" value="1"/>
</dbReference>
<comment type="caution">
    <text evidence="4">The sequence shown here is derived from an EMBL/GenBank/DDBJ whole genome shotgun (WGS) entry which is preliminary data.</text>
</comment>
<evidence type="ECO:0000256" key="1">
    <source>
        <dbReference type="SAM" id="MobiDB-lite"/>
    </source>
</evidence>
<dbReference type="Pfam" id="PF00498">
    <property type="entry name" value="FHA"/>
    <property type="match status" value="1"/>
</dbReference>
<feature type="domain" description="Type VI secretion system FHA" evidence="3">
    <location>
        <begin position="314"/>
        <end position="492"/>
    </location>
</feature>
<evidence type="ECO:0000313" key="4">
    <source>
        <dbReference type="EMBL" id="TCK59011.1"/>
    </source>
</evidence>
<proteinExistence type="predicted"/>
<evidence type="ECO:0000259" key="3">
    <source>
        <dbReference type="Pfam" id="PF20232"/>
    </source>
</evidence>
<evidence type="ECO:0000313" key="5">
    <source>
        <dbReference type="Proteomes" id="UP000295565"/>
    </source>
</evidence>
<dbReference type="AlphaFoldDB" id="A0A4V2PRJ4"/>
<organism evidence="4 5">
    <name type="scientific">Celerinatantimonas diazotrophica</name>
    <dbReference type="NCBI Taxonomy" id="412034"/>
    <lineage>
        <taxon>Bacteria</taxon>
        <taxon>Pseudomonadati</taxon>
        <taxon>Pseudomonadota</taxon>
        <taxon>Gammaproteobacteria</taxon>
        <taxon>Celerinatantimonadaceae</taxon>
        <taxon>Celerinatantimonas</taxon>
    </lineage>
</organism>
<dbReference type="RefSeq" id="WP_131911943.1">
    <property type="nucleotide sequence ID" value="NZ_OU594967.1"/>
</dbReference>
<dbReference type="CDD" id="cd00060">
    <property type="entry name" value="FHA"/>
    <property type="match status" value="1"/>
</dbReference>
<dbReference type="OrthoDB" id="273564at2"/>
<dbReference type="NCBIfam" id="TIGR03354">
    <property type="entry name" value="VI_FHA"/>
    <property type="match status" value="1"/>
</dbReference>
<feature type="region of interest" description="Disordered" evidence="1">
    <location>
        <begin position="223"/>
        <end position="242"/>
    </location>
</feature>
<feature type="compositionally biased region" description="Polar residues" evidence="1">
    <location>
        <begin position="223"/>
        <end position="234"/>
    </location>
</feature>
<gene>
    <name evidence="4" type="ORF">EV690_1174</name>
</gene>
<dbReference type="EMBL" id="SMGD01000011">
    <property type="protein sequence ID" value="TCK59011.1"/>
    <property type="molecule type" value="Genomic_DNA"/>
</dbReference>
<sequence>MMIKSGSNITLTVTNTERLAAGGRAMYSFGPQGGLIGSAGQSDWVLSDRQRTVQPAHCQIRFIDNLFCLTDLCGQTYVNGASMALGRGRQARLNDNDQIKIGPFAIRVGIGQNNGMDVSNRQQTLETFFEQDNILDWPSADDVEIEDDIVTPIVDDPLSALDDLQAQEQSLEDFLKPQDDEQEKAQQQYLSAEDQLWKGKELTYQADNQRSQDAAIELKSAYTHSVSEPHQSQPKPAKPINSPLELLANNEITTKENVPMNSNELDELEKEIEKGMADFGDSQSSQNDQYNHIYANADESHADNRHVVAGPMLKGLGVSAQDTADMGQMHQLSEEMGAALRSAIKGLLDLHKQVSDSRYGQLNRNLQPIEDNPLRLGLSYEQTVQTLFENKRSLVHLSAPSAIEESLKTIKNHNEAVQQATTEALNQIVRAFSPEVLLRRFQHYRRASEESLETDDAWAWKMYQSYYQELTSSRQHGFEKLFWEIFDQAYDRVLRQKQQEF</sequence>
<dbReference type="Proteomes" id="UP000295565">
    <property type="component" value="Unassembled WGS sequence"/>
</dbReference>
<dbReference type="SUPFAM" id="SSF49879">
    <property type="entry name" value="SMAD/FHA domain"/>
    <property type="match status" value="1"/>
</dbReference>
<dbReference type="Pfam" id="PF20232">
    <property type="entry name" value="T6SS_FHA_C"/>
    <property type="match status" value="1"/>
</dbReference>
<keyword evidence="5" id="KW-1185">Reference proteome</keyword>
<dbReference type="InterPro" id="IPR000253">
    <property type="entry name" value="FHA_dom"/>
</dbReference>
<reference evidence="4 5" key="1">
    <citation type="submission" date="2019-03" db="EMBL/GenBank/DDBJ databases">
        <title>Genomic Encyclopedia of Type Strains, Phase IV (KMG-IV): sequencing the most valuable type-strain genomes for metagenomic binning, comparative biology and taxonomic classification.</title>
        <authorList>
            <person name="Goeker M."/>
        </authorList>
    </citation>
    <scope>NUCLEOTIDE SEQUENCE [LARGE SCALE GENOMIC DNA]</scope>
    <source>
        <strain evidence="4 5">DSM 18577</strain>
    </source>
</reference>
<dbReference type="InterPro" id="IPR017735">
    <property type="entry name" value="T6SS_FHA"/>
</dbReference>